<dbReference type="Proteomes" id="UP001445076">
    <property type="component" value="Unassembled WGS sequence"/>
</dbReference>
<keyword evidence="13" id="KW-0119">Carbohydrate metabolism</keyword>
<evidence type="ECO:0000256" key="2">
    <source>
        <dbReference type="ARBA" id="ARBA00004922"/>
    </source>
</evidence>
<comment type="subcellular location">
    <subcellularLocation>
        <location evidence="1">Endoplasmic reticulum</location>
    </subcellularLocation>
</comment>
<keyword evidence="18" id="KW-1185">Reference proteome</keyword>
<evidence type="ECO:0000256" key="13">
    <source>
        <dbReference type="ARBA" id="ARBA00023277"/>
    </source>
</evidence>
<dbReference type="PANTHER" id="PTHR21420:SF10">
    <property type="entry name" value="GDP-FUCOSE PROTEIN O-FUCOSYLTRANSFERASE 1"/>
    <property type="match status" value="1"/>
</dbReference>
<accession>A0AAW0WDY0</accession>
<dbReference type="Gene3D" id="3.40.50.11340">
    <property type="match status" value="1"/>
</dbReference>
<keyword evidence="7" id="KW-0808">Transferase</keyword>
<keyword evidence="6" id="KW-0328">Glycosyltransferase</keyword>
<evidence type="ECO:0000256" key="3">
    <source>
        <dbReference type="ARBA" id="ARBA00010626"/>
    </source>
</evidence>
<comment type="caution">
    <text evidence="17">The sequence shown here is derived from an EMBL/GenBank/DDBJ whole genome shotgun (WGS) entry which is preliminary data.</text>
</comment>
<dbReference type="GO" id="GO:0046922">
    <property type="term" value="F:peptide-O-fucosyltransferase activity"/>
    <property type="evidence" value="ECO:0007669"/>
    <property type="project" value="UniProtKB-EC"/>
</dbReference>
<dbReference type="PANTHER" id="PTHR21420">
    <property type="entry name" value="GDP-FUCOSE PROTEIN O-FUCOSYLTRANSFERASE 1"/>
    <property type="match status" value="1"/>
</dbReference>
<gene>
    <name evidence="17" type="ORF">OTU49_010875</name>
</gene>
<dbReference type="GO" id="GO:0005783">
    <property type="term" value="C:endoplasmic reticulum"/>
    <property type="evidence" value="ECO:0007669"/>
    <property type="project" value="UniProtKB-SubCell"/>
</dbReference>
<evidence type="ECO:0000256" key="15">
    <source>
        <dbReference type="ARBA" id="ARBA00047273"/>
    </source>
</evidence>
<evidence type="ECO:0000256" key="9">
    <source>
        <dbReference type="ARBA" id="ARBA00022976"/>
    </source>
</evidence>
<keyword evidence="10" id="KW-1015">Disulfide bond</keyword>
<dbReference type="EMBL" id="JARKIK010000083">
    <property type="protein sequence ID" value="KAK8725470.1"/>
    <property type="molecule type" value="Genomic_DNA"/>
</dbReference>
<comment type="similarity">
    <text evidence="3">Belongs to the glycosyltransferase 65 family.</text>
</comment>
<evidence type="ECO:0000256" key="5">
    <source>
        <dbReference type="ARBA" id="ARBA00021745"/>
    </source>
</evidence>
<organism evidence="17 18">
    <name type="scientific">Cherax quadricarinatus</name>
    <name type="common">Australian red claw crayfish</name>
    <dbReference type="NCBI Taxonomy" id="27406"/>
    <lineage>
        <taxon>Eukaryota</taxon>
        <taxon>Metazoa</taxon>
        <taxon>Ecdysozoa</taxon>
        <taxon>Arthropoda</taxon>
        <taxon>Crustacea</taxon>
        <taxon>Multicrustacea</taxon>
        <taxon>Malacostraca</taxon>
        <taxon>Eumalacostraca</taxon>
        <taxon>Eucarida</taxon>
        <taxon>Decapoda</taxon>
        <taxon>Pleocyemata</taxon>
        <taxon>Astacidea</taxon>
        <taxon>Parastacoidea</taxon>
        <taxon>Parastacidae</taxon>
        <taxon>Cherax</taxon>
    </lineage>
</organism>
<keyword evidence="8" id="KW-0256">Endoplasmic reticulum</keyword>
<dbReference type="GO" id="GO:0007219">
    <property type="term" value="P:Notch signaling pathway"/>
    <property type="evidence" value="ECO:0007669"/>
    <property type="project" value="UniProtKB-KW"/>
</dbReference>
<keyword evidence="9" id="KW-0914">Notch signaling pathway</keyword>
<evidence type="ECO:0000256" key="12">
    <source>
        <dbReference type="ARBA" id="ARBA00023253"/>
    </source>
</evidence>
<keyword evidence="11" id="KW-0325">Glycoprotein</keyword>
<proteinExistence type="inferred from homology"/>
<dbReference type="Gene3D" id="3.40.50.11350">
    <property type="match status" value="1"/>
</dbReference>
<dbReference type="Pfam" id="PF10250">
    <property type="entry name" value="O-FucT"/>
    <property type="match status" value="1"/>
</dbReference>
<evidence type="ECO:0000313" key="17">
    <source>
        <dbReference type="EMBL" id="KAK8725470.1"/>
    </source>
</evidence>
<dbReference type="GO" id="GO:0006004">
    <property type="term" value="P:fucose metabolic process"/>
    <property type="evidence" value="ECO:0007669"/>
    <property type="project" value="UniProtKB-KW"/>
</dbReference>
<evidence type="ECO:0000256" key="4">
    <source>
        <dbReference type="ARBA" id="ARBA00012196"/>
    </source>
</evidence>
<comment type="catalytic activity">
    <reaction evidence="16">
        <text>L-seryl-[protein] + GDP-beta-L-fucose = 3-O-(alpha-L-fucosyl)-L-seryl-[protein] + GDP + H(+)</text>
        <dbReference type="Rhea" id="RHEA:63644"/>
        <dbReference type="Rhea" id="RHEA-COMP:9863"/>
        <dbReference type="Rhea" id="RHEA-COMP:17914"/>
        <dbReference type="ChEBI" id="CHEBI:15378"/>
        <dbReference type="ChEBI" id="CHEBI:29999"/>
        <dbReference type="ChEBI" id="CHEBI:57273"/>
        <dbReference type="ChEBI" id="CHEBI:58189"/>
        <dbReference type="ChEBI" id="CHEBI:189632"/>
        <dbReference type="EC" id="2.4.1.221"/>
    </reaction>
    <physiologicalReaction direction="left-to-right" evidence="16">
        <dbReference type="Rhea" id="RHEA:63645"/>
    </physiologicalReaction>
</comment>
<evidence type="ECO:0000256" key="6">
    <source>
        <dbReference type="ARBA" id="ARBA00022676"/>
    </source>
</evidence>
<dbReference type="AlphaFoldDB" id="A0AAW0WDY0"/>
<protein>
    <recommendedName>
        <fullName evidence="5">GDP-fucose protein O-fucosyltransferase 1</fullName>
        <ecNumber evidence="4">2.4.1.221</ecNumber>
    </recommendedName>
    <alternativeName>
        <fullName evidence="14">Peptide-O-fucosyltransferase 1</fullName>
    </alternativeName>
</protein>
<dbReference type="EC" id="2.4.1.221" evidence="4"/>
<evidence type="ECO:0000256" key="8">
    <source>
        <dbReference type="ARBA" id="ARBA00022824"/>
    </source>
</evidence>
<evidence type="ECO:0000256" key="16">
    <source>
        <dbReference type="ARBA" id="ARBA00048647"/>
    </source>
</evidence>
<evidence type="ECO:0000256" key="14">
    <source>
        <dbReference type="ARBA" id="ARBA00033080"/>
    </source>
</evidence>
<dbReference type="InterPro" id="IPR039922">
    <property type="entry name" value="POFUT1"/>
</dbReference>
<comment type="pathway">
    <text evidence="2">Protein modification; protein glycosylation.</text>
</comment>
<name>A0AAW0WDY0_CHEQU</name>
<evidence type="ECO:0000256" key="11">
    <source>
        <dbReference type="ARBA" id="ARBA00023180"/>
    </source>
</evidence>
<comment type="catalytic activity">
    <reaction evidence="15">
        <text>L-threonyl-[protein] + GDP-beta-L-fucose = 3-O-(alpha-L-fucosyl)-L-threonyl-[protein] + GDP + H(+)</text>
        <dbReference type="Rhea" id="RHEA:70491"/>
        <dbReference type="Rhea" id="RHEA-COMP:11060"/>
        <dbReference type="Rhea" id="RHEA-COMP:17915"/>
        <dbReference type="ChEBI" id="CHEBI:15378"/>
        <dbReference type="ChEBI" id="CHEBI:30013"/>
        <dbReference type="ChEBI" id="CHEBI:57273"/>
        <dbReference type="ChEBI" id="CHEBI:58189"/>
        <dbReference type="ChEBI" id="CHEBI:189631"/>
        <dbReference type="EC" id="2.4.1.221"/>
    </reaction>
    <physiologicalReaction direction="left-to-right" evidence="15">
        <dbReference type="Rhea" id="RHEA:70492"/>
    </physiologicalReaction>
</comment>
<evidence type="ECO:0000256" key="1">
    <source>
        <dbReference type="ARBA" id="ARBA00004240"/>
    </source>
</evidence>
<keyword evidence="12" id="KW-0294">Fucose metabolism</keyword>
<dbReference type="InterPro" id="IPR019378">
    <property type="entry name" value="GDP-Fuc_O-FucTrfase"/>
</dbReference>
<evidence type="ECO:0000313" key="18">
    <source>
        <dbReference type="Proteomes" id="UP001445076"/>
    </source>
</evidence>
<sequence length="195" mass="22089">MAEQWNELYPPTKWPVLAFTGAPATFPVQESNRHLHKYLVWSDTILSKAQNFISSLPRGPFIGIHLRNGIDWVRACEHVEHSPNLFAAPQCLGYRNEHGVATLQLCLPSENSIIKKLKRVAKSIGAKSVFVASDNDLMIDKLTQALKKMKVSVSQCFSWNIQRCVKKISSFLKSHMQTFSTGKCLAYLEKLYKIP</sequence>
<reference evidence="17 18" key="1">
    <citation type="journal article" date="2024" name="BMC Genomics">
        <title>Genome assembly of redclaw crayfish (Cherax quadricarinatus) provides insights into its immune adaptation and hypoxia tolerance.</title>
        <authorList>
            <person name="Liu Z."/>
            <person name="Zheng J."/>
            <person name="Li H."/>
            <person name="Fang K."/>
            <person name="Wang S."/>
            <person name="He J."/>
            <person name="Zhou D."/>
            <person name="Weng S."/>
            <person name="Chi M."/>
            <person name="Gu Z."/>
            <person name="He J."/>
            <person name="Li F."/>
            <person name="Wang M."/>
        </authorList>
    </citation>
    <scope>NUCLEOTIDE SEQUENCE [LARGE SCALE GENOMIC DNA]</scope>
    <source>
        <strain evidence="17">ZL_2023a</strain>
    </source>
</reference>
<evidence type="ECO:0000256" key="7">
    <source>
        <dbReference type="ARBA" id="ARBA00022679"/>
    </source>
</evidence>
<evidence type="ECO:0000256" key="10">
    <source>
        <dbReference type="ARBA" id="ARBA00023157"/>
    </source>
</evidence>